<evidence type="ECO:0000313" key="2">
    <source>
        <dbReference type="Proteomes" id="UP000295375"/>
    </source>
</evidence>
<dbReference type="RefSeq" id="WP_133593329.1">
    <property type="nucleotide sequence ID" value="NZ_CP037953.1"/>
</dbReference>
<dbReference type="InterPro" id="IPR029069">
    <property type="entry name" value="HotDog_dom_sf"/>
</dbReference>
<sequence length="154" mass="17016">MSEKKFWPIEDLIPHRGEMILIDALIDYTDNSVDVACTPKAGGLFIDEQQQMPGWVGIELMAQAIASFAGVSARLRGEEPKVGFLLGTRAYTAHVDHFPVGQSFTIRATQLYLDEGGLGSFDCRIFIGEQILAEAAVNVFEPKDFYGYLKGVQQ</sequence>
<dbReference type="OrthoDB" id="9800188at2"/>
<keyword evidence="2" id="KW-1185">Reference proteome</keyword>
<dbReference type="InterPro" id="IPR016776">
    <property type="entry name" value="ApeP-like_dehydratase"/>
</dbReference>
<dbReference type="Gene3D" id="3.10.129.10">
    <property type="entry name" value="Hotdog Thioesterase"/>
    <property type="match status" value="1"/>
</dbReference>
<protein>
    <submittedName>
        <fullName evidence="1">Putative hotdog family 3-hydroxylacyl-ACP dehydratase</fullName>
    </submittedName>
</protein>
<organism evidence="1 2">
    <name type="scientific">Permianibacter aggregans</name>
    <dbReference type="NCBI Taxonomy" id="1510150"/>
    <lineage>
        <taxon>Bacteria</taxon>
        <taxon>Pseudomonadati</taxon>
        <taxon>Pseudomonadota</taxon>
        <taxon>Gammaproteobacteria</taxon>
        <taxon>Pseudomonadales</taxon>
        <taxon>Pseudomonadaceae</taxon>
        <taxon>Permianibacter</taxon>
    </lineage>
</organism>
<dbReference type="EMBL" id="SNYM01000025">
    <property type="protein sequence ID" value="TDQ44234.1"/>
    <property type="molecule type" value="Genomic_DNA"/>
</dbReference>
<accession>A0A4R6ULX6</accession>
<reference evidence="1 2" key="1">
    <citation type="submission" date="2019-03" db="EMBL/GenBank/DDBJ databases">
        <title>Genomic Encyclopedia of Type Strains, Phase IV (KMG-IV): sequencing the most valuable type-strain genomes for metagenomic binning, comparative biology and taxonomic classification.</title>
        <authorList>
            <person name="Goeker M."/>
        </authorList>
    </citation>
    <scope>NUCLEOTIDE SEQUENCE [LARGE SCALE GENOMIC DNA]</scope>
    <source>
        <strain evidence="1 2">DSM 103792</strain>
    </source>
</reference>
<gene>
    <name evidence="1" type="ORF">EV696_12546</name>
</gene>
<name>A0A4R6ULX6_9GAMM</name>
<proteinExistence type="predicted"/>
<dbReference type="Pfam" id="PF22817">
    <property type="entry name" value="ApeP-like"/>
    <property type="match status" value="1"/>
</dbReference>
<dbReference type="CDD" id="cd01289">
    <property type="entry name" value="FabA_like"/>
    <property type="match status" value="1"/>
</dbReference>
<dbReference type="SUPFAM" id="SSF54637">
    <property type="entry name" value="Thioesterase/thiol ester dehydrase-isomerase"/>
    <property type="match status" value="1"/>
</dbReference>
<evidence type="ECO:0000313" key="1">
    <source>
        <dbReference type="EMBL" id="TDQ44234.1"/>
    </source>
</evidence>
<dbReference type="AlphaFoldDB" id="A0A4R6ULX6"/>
<dbReference type="PIRSF" id="PIRSF020565">
    <property type="entry name" value="3Ho_Ac_ACP_DH_prd"/>
    <property type="match status" value="1"/>
</dbReference>
<dbReference type="Proteomes" id="UP000295375">
    <property type="component" value="Unassembled WGS sequence"/>
</dbReference>
<comment type="caution">
    <text evidence="1">The sequence shown here is derived from an EMBL/GenBank/DDBJ whole genome shotgun (WGS) entry which is preliminary data.</text>
</comment>